<proteinExistence type="predicted"/>
<evidence type="ECO:0000256" key="1">
    <source>
        <dbReference type="SAM" id="MobiDB-lite"/>
    </source>
</evidence>
<name>A0ABD1Z7Y1_9MARC</name>
<feature type="region of interest" description="Disordered" evidence="1">
    <location>
        <begin position="201"/>
        <end position="228"/>
    </location>
</feature>
<gene>
    <name evidence="2" type="ORF">R1flu_011212</name>
</gene>
<dbReference type="PANTHER" id="PTHR34198">
    <property type="entry name" value="OS01G0175100 PROTEIN"/>
    <property type="match status" value="1"/>
</dbReference>
<evidence type="ECO:0000313" key="3">
    <source>
        <dbReference type="Proteomes" id="UP001605036"/>
    </source>
</evidence>
<feature type="compositionally biased region" description="Polar residues" evidence="1">
    <location>
        <begin position="201"/>
        <end position="212"/>
    </location>
</feature>
<dbReference type="AlphaFoldDB" id="A0ABD1Z7Y1"/>
<keyword evidence="3" id="KW-1185">Reference proteome</keyword>
<reference evidence="2 3" key="1">
    <citation type="submission" date="2024-09" db="EMBL/GenBank/DDBJ databases">
        <title>Chromosome-scale assembly of Riccia fluitans.</title>
        <authorList>
            <person name="Paukszto L."/>
            <person name="Sawicki J."/>
            <person name="Karawczyk K."/>
            <person name="Piernik-Szablinska J."/>
            <person name="Szczecinska M."/>
            <person name="Mazdziarz M."/>
        </authorList>
    </citation>
    <scope>NUCLEOTIDE SEQUENCE [LARGE SCALE GENOMIC DNA]</scope>
    <source>
        <strain evidence="2">Rf_01</strain>
        <tissue evidence="2">Aerial parts of the thallus</tissue>
    </source>
</reference>
<sequence>MASSMASSSSFLTRGAPMMHGSCECHNRQHRSYGAPQSRVLITCESSTAYNNRDSSSSSQKQQQHVITELKSSVAENMAPGLHKILESSSPRRNWWTPIFNFSSEGMWSTIQPKQEEEAAEHDTSGRIPVAVAAAATEATIFGIPSATEVRTPQGGSSSSSISLPELIASSSSKQMPSAVAAAIAVSLIQHQQLREGTTLSDLIASSSSQRNPRGVRERSSSRKMKQVVFDEKKARELRKQTRLLQTWHDAWVHSAIASRLAVPEE</sequence>
<dbReference type="PANTHER" id="PTHR34198:SF1">
    <property type="entry name" value="OS01G0104300 PROTEIN"/>
    <property type="match status" value="1"/>
</dbReference>
<protein>
    <submittedName>
        <fullName evidence="2">Uncharacterized protein</fullName>
    </submittedName>
</protein>
<organism evidence="2 3">
    <name type="scientific">Riccia fluitans</name>
    <dbReference type="NCBI Taxonomy" id="41844"/>
    <lineage>
        <taxon>Eukaryota</taxon>
        <taxon>Viridiplantae</taxon>
        <taxon>Streptophyta</taxon>
        <taxon>Embryophyta</taxon>
        <taxon>Marchantiophyta</taxon>
        <taxon>Marchantiopsida</taxon>
        <taxon>Marchantiidae</taxon>
        <taxon>Marchantiales</taxon>
        <taxon>Ricciaceae</taxon>
        <taxon>Riccia</taxon>
    </lineage>
</organism>
<accession>A0ABD1Z7Y1</accession>
<dbReference type="EMBL" id="JBHFFA010000002">
    <property type="protein sequence ID" value="KAL2643625.1"/>
    <property type="molecule type" value="Genomic_DNA"/>
</dbReference>
<dbReference type="Proteomes" id="UP001605036">
    <property type="component" value="Unassembled WGS sequence"/>
</dbReference>
<comment type="caution">
    <text evidence="2">The sequence shown here is derived from an EMBL/GenBank/DDBJ whole genome shotgun (WGS) entry which is preliminary data.</text>
</comment>
<evidence type="ECO:0000313" key="2">
    <source>
        <dbReference type="EMBL" id="KAL2643625.1"/>
    </source>
</evidence>